<evidence type="ECO:0000259" key="1">
    <source>
        <dbReference type="Pfam" id="PF14491"/>
    </source>
</evidence>
<evidence type="ECO:0000313" key="3">
    <source>
        <dbReference type="Proteomes" id="UP000297729"/>
    </source>
</evidence>
<proteinExistence type="predicted"/>
<name>A0A4Y9S900_9BURK</name>
<protein>
    <submittedName>
        <fullName evidence="2">DUF4435 domain-containing protein</fullName>
    </submittedName>
</protein>
<comment type="caution">
    <text evidence="2">The sequence shown here is derived from an EMBL/GenBank/DDBJ whole genome shotgun (WGS) entry which is preliminary data.</text>
</comment>
<dbReference type="InterPro" id="IPR029492">
    <property type="entry name" value="DUF4435"/>
</dbReference>
<sequence>MTSWSVEIRTINIFLPPIRLKSWVIVRRIASVSAELFSRGDAARAALSVFYETFNDLDVYIEDTAEGYDKIFARLLSRALDGKIAIDRVFPLGERGIVIDAARANVGQTSTRVSVYIVDGDLYLLAGEKVALPNNLIVLPRYCIENFLFDKESLLQILDEADAINDIGTLEQALDYEGWIGALSVALRPLFCIFAVSHSLSSGIKTVKNGSRSVCKDAFGNIDQAKVAGLFNQIHTELSALHGVVVVESLLKKVENRVMASECFATKYVSGKDFVLPLLFLRLRSISKSKASHINFKIRLANKCNTDSFSHVASKIKFAMAA</sequence>
<accession>A0A4Y9S900</accession>
<keyword evidence="3" id="KW-1185">Reference proteome</keyword>
<evidence type="ECO:0000313" key="2">
    <source>
        <dbReference type="EMBL" id="TFW18286.1"/>
    </source>
</evidence>
<dbReference type="Pfam" id="PF14491">
    <property type="entry name" value="DUF4435"/>
    <property type="match status" value="1"/>
</dbReference>
<gene>
    <name evidence="2" type="ORF">E4L98_18425</name>
</gene>
<dbReference type="AlphaFoldDB" id="A0A4Y9S900"/>
<feature type="domain" description="DUF4435" evidence="1">
    <location>
        <begin position="58"/>
        <end position="275"/>
    </location>
</feature>
<dbReference type="OrthoDB" id="8448914at2"/>
<dbReference type="EMBL" id="SPVG01000185">
    <property type="protein sequence ID" value="TFW18286.1"/>
    <property type="molecule type" value="Genomic_DNA"/>
</dbReference>
<reference evidence="2 3" key="1">
    <citation type="submission" date="2019-03" db="EMBL/GenBank/DDBJ databases">
        <title>Draft Genome Sequence of Duganella callidus sp. nov., a Novel Duganella Species Isolated from Cultivated Soil.</title>
        <authorList>
            <person name="Raths R."/>
            <person name="Peta V."/>
            <person name="Bucking H."/>
        </authorList>
    </citation>
    <scope>NUCLEOTIDE SEQUENCE [LARGE SCALE GENOMIC DNA]</scope>
    <source>
        <strain evidence="2 3">DN04</strain>
    </source>
</reference>
<organism evidence="2 3">
    <name type="scientific">Duganella callida</name>
    <dbReference type="NCBI Taxonomy" id="2561932"/>
    <lineage>
        <taxon>Bacteria</taxon>
        <taxon>Pseudomonadati</taxon>
        <taxon>Pseudomonadota</taxon>
        <taxon>Betaproteobacteria</taxon>
        <taxon>Burkholderiales</taxon>
        <taxon>Oxalobacteraceae</taxon>
        <taxon>Telluria group</taxon>
        <taxon>Duganella</taxon>
    </lineage>
</organism>
<dbReference type="Proteomes" id="UP000297729">
    <property type="component" value="Unassembled WGS sequence"/>
</dbReference>